<evidence type="ECO:0000313" key="1">
    <source>
        <dbReference type="EMBL" id="MPC20636.1"/>
    </source>
</evidence>
<dbReference type="AlphaFoldDB" id="A0A5B7DHP5"/>
<protein>
    <submittedName>
        <fullName evidence="1">Uncharacterized protein</fullName>
    </submittedName>
</protein>
<keyword evidence="2" id="KW-1185">Reference proteome</keyword>
<sequence length="114" mass="13265">MRATYSRHAAVTDNFMYCTVLVTECKYCIYKYLLLKEIHHVLTIEEVAVVEEKKAKLAVCEWEGESLTDIEIRSSNARYSRSVMCPKVSQFPSQDAMICELEREMQTDPEIQFT</sequence>
<organism evidence="1 2">
    <name type="scientific">Portunus trituberculatus</name>
    <name type="common">Swimming crab</name>
    <name type="synonym">Neptunus trituberculatus</name>
    <dbReference type="NCBI Taxonomy" id="210409"/>
    <lineage>
        <taxon>Eukaryota</taxon>
        <taxon>Metazoa</taxon>
        <taxon>Ecdysozoa</taxon>
        <taxon>Arthropoda</taxon>
        <taxon>Crustacea</taxon>
        <taxon>Multicrustacea</taxon>
        <taxon>Malacostraca</taxon>
        <taxon>Eumalacostraca</taxon>
        <taxon>Eucarida</taxon>
        <taxon>Decapoda</taxon>
        <taxon>Pleocyemata</taxon>
        <taxon>Brachyura</taxon>
        <taxon>Eubrachyura</taxon>
        <taxon>Portunoidea</taxon>
        <taxon>Portunidae</taxon>
        <taxon>Portuninae</taxon>
        <taxon>Portunus</taxon>
    </lineage>
</organism>
<gene>
    <name evidence="1" type="ORF">E2C01_013589</name>
</gene>
<proteinExistence type="predicted"/>
<accession>A0A5B7DHP5</accession>
<reference evidence="1 2" key="1">
    <citation type="submission" date="2019-05" db="EMBL/GenBank/DDBJ databases">
        <title>Another draft genome of Portunus trituberculatus and its Hox gene families provides insights of decapod evolution.</title>
        <authorList>
            <person name="Jeong J.-H."/>
            <person name="Song I."/>
            <person name="Kim S."/>
            <person name="Choi T."/>
            <person name="Kim D."/>
            <person name="Ryu S."/>
            <person name="Kim W."/>
        </authorList>
    </citation>
    <scope>NUCLEOTIDE SEQUENCE [LARGE SCALE GENOMIC DNA]</scope>
    <source>
        <tissue evidence="1">Muscle</tissue>
    </source>
</reference>
<evidence type="ECO:0000313" key="2">
    <source>
        <dbReference type="Proteomes" id="UP000324222"/>
    </source>
</evidence>
<comment type="caution">
    <text evidence="1">The sequence shown here is derived from an EMBL/GenBank/DDBJ whole genome shotgun (WGS) entry which is preliminary data.</text>
</comment>
<dbReference type="Proteomes" id="UP000324222">
    <property type="component" value="Unassembled WGS sequence"/>
</dbReference>
<name>A0A5B7DHP5_PORTR</name>
<dbReference type="EMBL" id="VSRR010000894">
    <property type="protein sequence ID" value="MPC20636.1"/>
    <property type="molecule type" value="Genomic_DNA"/>
</dbReference>